<reference evidence="4 5" key="1">
    <citation type="submission" date="2019-02" db="EMBL/GenBank/DDBJ databases">
        <title>Halieaceae_genomes.</title>
        <authorList>
            <person name="Li S.-H."/>
        </authorList>
    </citation>
    <scope>NUCLEOTIDE SEQUENCE [LARGE SCALE GENOMIC DNA]</scope>
    <source>
        <strain evidence="4 5">JH123</strain>
    </source>
</reference>
<keyword evidence="2" id="KW-0812">Transmembrane</keyword>
<dbReference type="Proteomes" id="UP001317963">
    <property type="component" value="Chromosome"/>
</dbReference>
<dbReference type="SUPFAM" id="SSF47090">
    <property type="entry name" value="PGBD-like"/>
    <property type="match status" value="1"/>
</dbReference>
<protein>
    <submittedName>
        <fullName evidence="4">General secretion pathway protein GspA</fullName>
    </submittedName>
</protein>
<feature type="region of interest" description="Disordered" evidence="1">
    <location>
        <begin position="314"/>
        <end position="360"/>
    </location>
</feature>
<dbReference type="InterPro" id="IPR036365">
    <property type="entry name" value="PGBD-like_sf"/>
</dbReference>
<dbReference type="Gene3D" id="1.10.101.10">
    <property type="entry name" value="PGBD-like superfamily/PGBD"/>
    <property type="match status" value="1"/>
</dbReference>
<dbReference type="InterPro" id="IPR049945">
    <property type="entry name" value="AAA_22"/>
</dbReference>
<evidence type="ECO:0000313" key="5">
    <source>
        <dbReference type="Proteomes" id="UP001317963"/>
    </source>
</evidence>
<feature type="domain" description="AAA+ ATPase" evidence="3">
    <location>
        <begin position="42"/>
        <end position="196"/>
    </location>
</feature>
<keyword evidence="2" id="KW-0472">Membrane</keyword>
<gene>
    <name evidence="4" type="ORF">E0F26_07925</name>
</gene>
<dbReference type="CDD" id="cd00009">
    <property type="entry name" value="AAA"/>
    <property type="match status" value="1"/>
</dbReference>
<accession>A0ABY6Q7T1</accession>
<dbReference type="Gene3D" id="3.90.70.10">
    <property type="entry name" value="Cysteine proteinases"/>
    <property type="match status" value="1"/>
</dbReference>
<proteinExistence type="predicted"/>
<sequence>MYHQHFGLNEAPFSIAVNPRYLFMSQRHRDALAHLLYGVSGGGGFILLTGEVGTGKTTVNRCLLEQLPDTTDLAIILNPALSAVELLATACDELKIDYPRGTQSLKELTDALHRYLLDNYERGRKTVLMIDEAQHLDFNVLEQIRLLTNLETNDEKLLQIILIGQPELTEKLSRPELRQLNQRITARYNLQPLNLQETTAYIKHRLEVAGLRGGVSLFETAAIKQIHALTRGIPRLINVLCDRALLGAYGQQRGGVNKKLIAQAASEVFGGPATQPSSSPALPLWILLVTVIAIAGLVIGVWISQASGPLDNADSVSLNDEPPVEGEPKLSSSSAPTEPAELVPSTSSLQPLQPTPAVGDTTNRAVVESDGAATVSPAVSTPRWQLSLQEASNVLWQAAMDSPVPTSVCPPPQITGLQCTRETVQVWNELIKLNRPVLLEMVTEDKFAAAAFVLSFADASALTWTREGLLEVSLAELAKRWSGGVQYLWQPPKGWKGSVGLGDKSPIVNVLAQMFATLDGMSVSEVKAYGPALEARVRLFQEAEGLVSDGVVGEQTILRLNDRLGIGLTSQRAVNRSAMWPVEAASANTPDLRDLR</sequence>
<dbReference type="EMBL" id="CP036501">
    <property type="protein sequence ID" value="UZP74669.1"/>
    <property type="molecule type" value="Genomic_DNA"/>
</dbReference>
<dbReference type="InterPro" id="IPR052026">
    <property type="entry name" value="ExeA_AAA_ATPase_DNA-bind"/>
</dbReference>
<keyword evidence="2" id="KW-1133">Transmembrane helix</keyword>
<dbReference type="PANTHER" id="PTHR35894:SF1">
    <property type="entry name" value="PHOSPHORIBULOKINASE _ URIDINE KINASE FAMILY"/>
    <property type="match status" value="1"/>
</dbReference>
<evidence type="ECO:0000256" key="2">
    <source>
        <dbReference type="SAM" id="Phobius"/>
    </source>
</evidence>
<keyword evidence="5" id="KW-1185">Reference proteome</keyword>
<dbReference type="InterPro" id="IPR036366">
    <property type="entry name" value="PGBDSf"/>
</dbReference>
<dbReference type="InterPro" id="IPR027417">
    <property type="entry name" value="P-loop_NTPase"/>
</dbReference>
<name>A0ABY6Q7T1_9GAMM</name>
<dbReference type="SUPFAM" id="SSF52540">
    <property type="entry name" value="P-loop containing nucleoside triphosphate hydrolases"/>
    <property type="match status" value="1"/>
</dbReference>
<organism evidence="4 5">
    <name type="scientific">Candidatus Paraluminiphilus aquimaris</name>
    <dbReference type="NCBI Taxonomy" id="2518994"/>
    <lineage>
        <taxon>Bacteria</taxon>
        <taxon>Pseudomonadati</taxon>
        <taxon>Pseudomonadota</taxon>
        <taxon>Gammaproteobacteria</taxon>
        <taxon>Cellvibrionales</taxon>
        <taxon>Halieaceae</taxon>
        <taxon>Candidatus Paraluminiphilus</taxon>
    </lineage>
</organism>
<evidence type="ECO:0000313" key="4">
    <source>
        <dbReference type="EMBL" id="UZP74669.1"/>
    </source>
</evidence>
<dbReference type="SMART" id="SM00382">
    <property type="entry name" value="AAA"/>
    <property type="match status" value="1"/>
</dbReference>
<dbReference type="RefSeq" id="WP_279241129.1">
    <property type="nucleotide sequence ID" value="NZ_CP036501.1"/>
</dbReference>
<dbReference type="Pfam" id="PF01471">
    <property type="entry name" value="PG_binding_1"/>
    <property type="match status" value="1"/>
</dbReference>
<dbReference type="Pfam" id="PF13401">
    <property type="entry name" value="AAA_22"/>
    <property type="match status" value="1"/>
</dbReference>
<dbReference type="PANTHER" id="PTHR35894">
    <property type="entry name" value="GENERAL SECRETION PATHWAY PROTEIN A-RELATED"/>
    <property type="match status" value="1"/>
</dbReference>
<feature type="transmembrane region" description="Helical" evidence="2">
    <location>
        <begin position="282"/>
        <end position="303"/>
    </location>
</feature>
<dbReference type="InterPro" id="IPR002477">
    <property type="entry name" value="Peptidoglycan-bd-like"/>
</dbReference>
<dbReference type="InterPro" id="IPR003593">
    <property type="entry name" value="AAA+_ATPase"/>
</dbReference>
<evidence type="ECO:0000259" key="3">
    <source>
        <dbReference type="SMART" id="SM00382"/>
    </source>
</evidence>
<dbReference type="Gene3D" id="3.40.50.300">
    <property type="entry name" value="P-loop containing nucleotide triphosphate hydrolases"/>
    <property type="match status" value="1"/>
</dbReference>
<evidence type="ECO:0000256" key="1">
    <source>
        <dbReference type="SAM" id="MobiDB-lite"/>
    </source>
</evidence>